<dbReference type="InterPro" id="IPR043595">
    <property type="entry name" value="FaeB/C/D"/>
</dbReference>
<dbReference type="Pfam" id="PF00756">
    <property type="entry name" value="Esterase"/>
    <property type="match status" value="1"/>
</dbReference>
<dbReference type="GO" id="GO:0030600">
    <property type="term" value="F:feruloyl esterase activity"/>
    <property type="evidence" value="ECO:0007669"/>
    <property type="project" value="InterPro"/>
</dbReference>
<keyword evidence="12" id="KW-1185">Reference proteome</keyword>
<dbReference type="Proteomes" id="UP000325289">
    <property type="component" value="Unassembled WGS sequence"/>
</dbReference>
<evidence type="ECO:0000256" key="8">
    <source>
        <dbReference type="ARBA" id="ARBA00023326"/>
    </source>
</evidence>
<dbReference type="Gene3D" id="3.40.50.1820">
    <property type="entry name" value="alpha/beta hydrolase"/>
    <property type="match status" value="1"/>
</dbReference>
<evidence type="ECO:0000256" key="2">
    <source>
        <dbReference type="ARBA" id="ARBA00010278"/>
    </source>
</evidence>
<keyword evidence="3" id="KW-0964">Secreted</keyword>
<evidence type="ECO:0000256" key="4">
    <source>
        <dbReference type="ARBA" id="ARBA00022651"/>
    </source>
</evidence>
<evidence type="ECO:0000256" key="6">
    <source>
        <dbReference type="ARBA" id="ARBA00022801"/>
    </source>
</evidence>
<feature type="chain" id="PRO_5009302146" evidence="10">
    <location>
        <begin position="22"/>
        <end position="282"/>
    </location>
</feature>
<reference evidence="11 12" key="1">
    <citation type="submission" date="2016-10" db="EMBL/GenBank/DDBJ databases">
        <authorList>
            <person name="Varghese N."/>
            <person name="Submissions S."/>
        </authorList>
    </citation>
    <scope>NUCLEOTIDE SEQUENCE [LARGE SCALE GENOMIC DNA]</scope>
    <source>
        <strain evidence="12">YIM D21,KCTC 23444,ACCC 10710</strain>
    </source>
</reference>
<keyword evidence="4" id="KW-0858">Xylan degradation</keyword>
<name>A0A1I2CE26_9RHOB</name>
<comment type="similarity">
    <text evidence="2">Belongs to the faeC family.</text>
</comment>
<evidence type="ECO:0000256" key="9">
    <source>
        <dbReference type="ARBA" id="ARBA00025250"/>
    </source>
</evidence>
<dbReference type="EMBL" id="FOMS01000013">
    <property type="protein sequence ID" value="SFE66498.1"/>
    <property type="molecule type" value="Genomic_DNA"/>
</dbReference>
<organism evidence="11 12">
    <name type="scientific">Roseivivax sediminis</name>
    <dbReference type="NCBI Taxonomy" id="936889"/>
    <lineage>
        <taxon>Bacteria</taxon>
        <taxon>Pseudomonadati</taxon>
        <taxon>Pseudomonadota</taxon>
        <taxon>Alphaproteobacteria</taxon>
        <taxon>Rhodobacterales</taxon>
        <taxon>Roseobacteraceae</taxon>
        <taxon>Roseivivax</taxon>
    </lineage>
</organism>
<dbReference type="AlphaFoldDB" id="A0A1I2CE26"/>
<keyword evidence="7" id="KW-0119">Carbohydrate metabolism</keyword>
<evidence type="ECO:0000256" key="5">
    <source>
        <dbReference type="ARBA" id="ARBA00022729"/>
    </source>
</evidence>
<dbReference type="RefSeq" id="WP_188129733.1">
    <property type="nucleotide sequence ID" value="NZ_FOMS01000013.1"/>
</dbReference>
<evidence type="ECO:0000256" key="3">
    <source>
        <dbReference type="ARBA" id="ARBA00022525"/>
    </source>
</evidence>
<keyword evidence="8" id="KW-0624">Polysaccharide degradation</keyword>
<evidence type="ECO:0000256" key="7">
    <source>
        <dbReference type="ARBA" id="ARBA00023277"/>
    </source>
</evidence>
<dbReference type="GO" id="GO:0045493">
    <property type="term" value="P:xylan catabolic process"/>
    <property type="evidence" value="ECO:0007669"/>
    <property type="project" value="UniProtKB-KW"/>
</dbReference>
<sequence>MPVPILRIAALACLGAMSAVAAEAGCGPVAEPCEVEAGTYHVEQPDMPAEGAPALMFIHGWGASGEGTLTMRGVVETALARGYAVIAPDGIPREGRSGRTWAFHPDRPQRRDEIAFLTEVRDDAATRFDLDAGKMLLAGFSIGGSMTSYLACAEPEAFAAYAPVSGSFWRPHPEGCAGPVRLLHTHGWRDGTVPLEGRLLRGENLEAPDAVAQGDVWYAMDLWRQAGGCRLQADTFGDDGTYWRKDWTSCVDGARLAFALFDGGHAVPPGWARMALDWFEAR</sequence>
<comment type="function">
    <text evidence="9">Involved in degradation of plant cell walls. Hydrolyzes the feruloyl-arabinose ester bond in arabinoxylans, and the feruloyl-galactose ester bond in pectin. Active against paranitrophenyl-acetate, methyl ferulate and wheat arabinoxylan.</text>
</comment>
<keyword evidence="6" id="KW-0378">Hydrolase</keyword>
<protein>
    <submittedName>
        <fullName evidence="11">Polyhydroxybutyrate depolymerase</fullName>
    </submittedName>
</protein>
<comment type="subcellular location">
    <subcellularLocation>
        <location evidence="1">Secreted</location>
    </subcellularLocation>
</comment>
<evidence type="ECO:0000256" key="1">
    <source>
        <dbReference type="ARBA" id="ARBA00004613"/>
    </source>
</evidence>
<evidence type="ECO:0000313" key="12">
    <source>
        <dbReference type="Proteomes" id="UP000325289"/>
    </source>
</evidence>
<keyword evidence="5 10" id="KW-0732">Signal</keyword>
<feature type="signal peptide" evidence="10">
    <location>
        <begin position="1"/>
        <end position="21"/>
    </location>
</feature>
<proteinExistence type="inferred from homology"/>
<accession>A0A1I2CE26</accession>
<dbReference type="GO" id="GO:0005576">
    <property type="term" value="C:extracellular region"/>
    <property type="evidence" value="ECO:0007669"/>
    <property type="project" value="UniProtKB-SubCell"/>
</dbReference>
<dbReference type="PANTHER" id="PTHR38050:SF1">
    <property type="entry name" value="FERULOYL ESTERASE C"/>
    <property type="match status" value="1"/>
</dbReference>
<evidence type="ECO:0000256" key="10">
    <source>
        <dbReference type="SAM" id="SignalP"/>
    </source>
</evidence>
<dbReference type="SUPFAM" id="SSF53474">
    <property type="entry name" value="alpha/beta-Hydrolases"/>
    <property type="match status" value="1"/>
</dbReference>
<dbReference type="PANTHER" id="PTHR38050">
    <property type="match status" value="1"/>
</dbReference>
<gene>
    <name evidence="11" type="ORF">SAMN04515678_11375</name>
</gene>
<dbReference type="InterPro" id="IPR029058">
    <property type="entry name" value="AB_hydrolase_fold"/>
</dbReference>
<evidence type="ECO:0000313" key="11">
    <source>
        <dbReference type="EMBL" id="SFE66498.1"/>
    </source>
</evidence>
<dbReference type="InterPro" id="IPR000801">
    <property type="entry name" value="Esterase-like"/>
</dbReference>